<keyword evidence="2" id="KW-1185">Reference proteome</keyword>
<dbReference type="RefSeq" id="WP_195169558.1">
    <property type="nucleotide sequence ID" value="NZ_CP062983.1"/>
</dbReference>
<dbReference type="AlphaFoldDB" id="A0A7S8E6Z1"/>
<dbReference type="KEGG" id="pmet:G4Y79_17560"/>
<dbReference type="EMBL" id="CP062983">
    <property type="protein sequence ID" value="QPC81485.1"/>
    <property type="molecule type" value="Genomic_DNA"/>
</dbReference>
<evidence type="ECO:0000313" key="2">
    <source>
        <dbReference type="Proteomes" id="UP000594468"/>
    </source>
</evidence>
<sequence length="588" mass="67033">MERTVPRRIGDEIQLYMRTYYSLLRSSHPFDIETLEESHMAMNSSLHVNAGELDPDMSAFLYAALRLPYCILDVKRVWIGQTERSFVQAGYEDIAEWERVYAPGRRRRMQFDGKSTLVAFIASRSDIDDLVPILVAFQMEWNKLHMLLQDSVAQDWLLERAGQQDQLSEQESTYLATALHVSVPDLRRLEIVWQGHLIDTLLKVSQYRKDMSVGLISGSLSDYRRATASWWSELCKVVAEDGIDPEDRPVYFVSSNTHSIVNLITGYARRHETGLVEYIENYNYESLLAEYQDIQRYGHKSLENFLYYVLGKYLQDDAANALERVREAEHSVGIYRVPNKHGFQIEAQIIDMGKLNPVWLDPRLRPAEDASGLGISGLGASDALIINIDYPLGMAGFEILSRISERVAQLLGVYVMGKAATLNGRVGDVMIPNVVHDEHSQNTYLFDNCFSADDVKRYMTYGNTLDNQKAVTALGTFLQNQTYMSVFYREGYTDIEMESGPYLSAIYEAFRPKRHPNDEIVNMYQVPFDIGFLHYASDTPMKHGQNLGAINLAYMGVEPTYATAIAILRRIFSKEIARLSQNMPTMAV</sequence>
<proteinExistence type="predicted"/>
<evidence type="ECO:0000313" key="1">
    <source>
        <dbReference type="EMBL" id="QPC81485.1"/>
    </source>
</evidence>
<reference evidence="1 2" key="1">
    <citation type="submission" date="2020-02" db="EMBL/GenBank/DDBJ databases">
        <authorList>
            <person name="Zheng R.K."/>
            <person name="Sun C.M."/>
        </authorList>
    </citation>
    <scope>NUCLEOTIDE SEQUENCE [LARGE SCALE GENOMIC DNA]</scope>
    <source>
        <strain evidence="2">rifampicinis</strain>
    </source>
</reference>
<accession>A0A7S8E6Z1</accession>
<protein>
    <submittedName>
        <fullName evidence="1">Uncharacterized protein</fullName>
    </submittedName>
</protein>
<dbReference type="InterPro" id="IPR054204">
    <property type="entry name" value="DUF6909"/>
</dbReference>
<dbReference type="Pfam" id="PF21850">
    <property type="entry name" value="DUF6909"/>
    <property type="match status" value="1"/>
</dbReference>
<name>A0A7S8E6Z1_9CHLR</name>
<organism evidence="1 2">
    <name type="scientific">Phototrophicus methaneseepsis</name>
    <dbReference type="NCBI Taxonomy" id="2710758"/>
    <lineage>
        <taxon>Bacteria</taxon>
        <taxon>Bacillati</taxon>
        <taxon>Chloroflexota</taxon>
        <taxon>Candidatus Thermofontia</taxon>
        <taxon>Phototrophicales</taxon>
        <taxon>Phototrophicaceae</taxon>
        <taxon>Phototrophicus</taxon>
    </lineage>
</organism>
<dbReference type="Proteomes" id="UP000594468">
    <property type="component" value="Chromosome"/>
</dbReference>
<gene>
    <name evidence="1" type="ORF">G4Y79_17560</name>
</gene>